<dbReference type="InterPro" id="IPR036942">
    <property type="entry name" value="Beta-barrel_TonB_sf"/>
</dbReference>
<evidence type="ECO:0000256" key="8">
    <source>
        <dbReference type="PROSITE-ProRule" id="PRU01360"/>
    </source>
</evidence>
<dbReference type="InterPro" id="IPR023997">
    <property type="entry name" value="TonB-dep_OMP_SusC/RagA_CS"/>
</dbReference>
<dbReference type="InterPro" id="IPR039426">
    <property type="entry name" value="TonB-dep_rcpt-like"/>
</dbReference>
<keyword evidence="7 8" id="KW-0998">Cell outer membrane</keyword>
<evidence type="ECO:0000256" key="4">
    <source>
        <dbReference type="ARBA" id="ARBA00022692"/>
    </source>
</evidence>
<keyword evidence="3 8" id="KW-1134">Transmembrane beta strand</keyword>
<dbReference type="GO" id="GO:0009279">
    <property type="term" value="C:cell outer membrane"/>
    <property type="evidence" value="ECO:0007669"/>
    <property type="project" value="UniProtKB-SubCell"/>
</dbReference>
<dbReference type="SUPFAM" id="SSF49464">
    <property type="entry name" value="Carboxypeptidase regulatory domain-like"/>
    <property type="match status" value="1"/>
</dbReference>
<dbReference type="InterPro" id="IPR023996">
    <property type="entry name" value="TonB-dep_OMP_SusC/RagA"/>
</dbReference>
<dbReference type="NCBIfam" id="TIGR04056">
    <property type="entry name" value="OMP_RagA_SusC"/>
    <property type="match status" value="1"/>
</dbReference>
<feature type="domain" description="TonB-dependent receptor-like beta-barrel" evidence="10">
    <location>
        <begin position="542"/>
        <end position="1121"/>
    </location>
</feature>
<organism evidence="12 13">
    <name type="scientific">Bacteroides nordii</name>
    <dbReference type="NCBI Taxonomy" id="291645"/>
    <lineage>
        <taxon>Bacteria</taxon>
        <taxon>Pseudomonadati</taxon>
        <taxon>Bacteroidota</taxon>
        <taxon>Bacteroidia</taxon>
        <taxon>Bacteroidales</taxon>
        <taxon>Bacteroidaceae</taxon>
        <taxon>Bacteroides</taxon>
    </lineage>
</organism>
<dbReference type="NCBIfam" id="TIGR04057">
    <property type="entry name" value="SusC_RagA_signa"/>
    <property type="match status" value="1"/>
</dbReference>
<evidence type="ECO:0000313" key="12">
    <source>
        <dbReference type="EMBL" id="RHB34201.1"/>
    </source>
</evidence>
<dbReference type="Gene3D" id="2.40.170.20">
    <property type="entry name" value="TonB-dependent receptor, beta-barrel domain"/>
    <property type="match status" value="1"/>
</dbReference>
<comment type="subcellular location">
    <subcellularLocation>
        <location evidence="1 8">Cell outer membrane</location>
        <topology evidence="1 8">Multi-pass membrane protein</topology>
    </subcellularLocation>
</comment>
<evidence type="ECO:0000313" key="13">
    <source>
        <dbReference type="Proteomes" id="UP000284379"/>
    </source>
</evidence>
<evidence type="ECO:0000256" key="6">
    <source>
        <dbReference type="ARBA" id="ARBA00023136"/>
    </source>
</evidence>
<dbReference type="Gene3D" id="2.60.40.1120">
    <property type="entry name" value="Carboxypeptidase-like, regulatory domain"/>
    <property type="match status" value="1"/>
</dbReference>
<keyword evidence="2 8" id="KW-0813">Transport</keyword>
<feature type="domain" description="TonB-dependent receptor plug" evidence="11">
    <location>
        <begin position="204"/>
        <end position="309"/>
    </location>
</feature>
<evidence type="ECO:0000256" key="5">
    <source>
        <dbReference type="ARBA" id="ARBA00023077"/>
    </source>
</evidence>
<dbReference type="SUPFAM" id="SSF56935">
    <property type="entry name" value="Porins"/>
    <property type="match status" value="1"/>
</dbReference>
<evidence type="ECO:0000259" key="11">
    <source>
        <dbReference type="Pfam" id="PF07715"/>
    </source>
</evidence>
<proteinExistence type="inferred from homology"/>
<dbReference type="InterPro" id="IPR037066">
    <property type="entry name" value="Plug_dom_sf"/>
</dbReference>
<dbReference type="PROSITE" id="PS52016">
    <property type="entry name" value="TONB_DEPENDENT_REC_3"/>
    <property type="match status" value="1"/>
</dbReference>
<dbReference type="Pfam" id="PF07715">
    <property type="entry name" value="Plug"/>
    <property type="match status" value="1"/>
</dbReference>
<name>A0A413VKU0_9BACE</name>
<evidence type="ECO:0000256" key="3">
    <source>
        <dbReference type="ARBA" id="ARBA00022452"/>
    </source>
</evidence>
<evidence type="ECO:0000256" key="1">
    <source>
        <dbReference type="ARBA" id="ARBA00004571"/>
    </source>
</evidence>
<dbReference type="Pfam" id="PF13715">
    <property type="entry name" value="CarbopepD_reg_2"/>
    <property type="match status" value="1"/>
</dbReference>
<gene>
    <name evidence="12" type="ORF">DW888_13460</name>
</gene>
<keyword evidence="5 9" id="KW-0798">TonB box</keyword>
<evidence type="ECO:0000256" key="9">
    <source>
        <dbReference type="RuleBase" id="RU003357"/>
    </source>
</evidence>
<dbReference type="InterPro" id="IPR012910">
    <property type="entry name" value="Plug_dom"/>
</dbReference>
<dbReference type="Proteomes" id="UP000284379">
    <property type="component" value="Unassembled WGS sequence"/>
</dbReference>
<accession>A0A413VKU0</accession>
<dbReference type="EMBL" id="QSGO01000010">
    <property type="protein sequence ID" value="RHB34201.1"/>
    <property type="molecule type" value="Genomic_DNA"/>
</dbReference>
<evidence type="ECO:0000259" key="10">
    <source>
        <dbReference type="Pfam" id="PF00593"/>
    </source>
</evidence>
<dbReference type="RefSeq" id="WP_122201746.1">
    <property type="nucleotide sequence ID" value="NZ_CABJFV010000010.1"/>
</dbReference>
<dbReference type="AlphaFoldDB" id="A0A413VKU0"/>
<keyword evidence="6 8" id="KW-0472">Membrane</keyword>
<dbReference type="InterPro" id="IPR008969">
    <property type="entry name" value="CarboxyPept-like_regulatory"/>
</dbReference>
<reference evidence="12 13" key="1">
    <citation type="submission" date="2018-08" db="EMBL/GenBank/DDBJ databases">
        <title>A genome reference for cultivated species of the human gut microbiota.</title>
        <authorList>
            <person name="Zou Y."/>
            <person name="Xue W."/>
            <person name="Luo G."/>
        </authorList>
    </citation>
    <scope>NUCLEOTIDE SEQUENCE [LARGE SCALE GENOMIC DNA]</scope>
    <source>
        <strain evidence="12 13">AM40-30BH</strain>
    </source>
</reference>
<protein>
    <submittedName>
        <fullName evidence="12">SusC/RagA family TonB-linked outer membrane protein</fullName>
    </submittedName>
</protein>
<dbReference type="Gene3D" id="2.170.130.10">
    <property type="entry name" value="TonB-dependent receptor, plug domain"/>
    <property type="match status" value="1"/>
</dbReference>
<evidence type="ECO:0000256" key="7">
    <source>
        <dbReference type="ARBA" id="ARBA00023237"/>
    </source>
</evidence>
<dbReference type="Pfam" id="PF00593">
    <property type="entry name" value="TonB_dep_Rec_b-barrel"/>
    <property type="match status" value="1"/>
</dbReference>
<evidence type="ECO:0000256" key="2">
    <source>
        <dbReference type="ARBA" id="ARBA00022448"/>
    </source>
</evidence>
<comment type="similarity">
    <text evidence="8 9">Belongs to the TonB-dependent receptor family.</text>
</comment>
<dbReference type="InterPro" id="IPR000531">
    <property type="entry name" value="Beta-barrel_TonB"/>
</dbReference>
<sequence length="1167" mass="131146">MRNLFQKIVIASGLLFYSFYVQAQVPKVSFDFTGITLQHAMEQICKYVDMQVSYSQETVNMQTLVSLSVKNADLSVALEKMLSSTNIDFKVEGQEILLFPKQKEKKSSDSPDEKKIKIKGVVIDPGGEPIIGANIQVKGARIATVTNLDGLFSMEVPLNASLQISYIGYQPKEVKAGSNMNIVLQEKNEQLNEVVVVGYGTQKKVNLTGAVSVVNSKDVNNRSVASAAMALQGTDPGLNLTLNSGSPDAGYNINIRGISSLTSGATPLILIDGVEGSLNRLNANDIESVSILKDASAAAIYGAKASAGVVLVTTKSGSEDVAKINYSYRFGVSQNTTSTDYITTGYWSAKINDLFMYPYKGYGYTNYTDEDYDELYARVNDKTENPERPWVVQQPDGSYKYYANFDWYDYMYRKNRPQQEHNLSISGGNNKVNYYISGRYFHQDGIMNVHNDKYDSYSIRSKINVQATSWLRYSNNTSYYTSKRFFPGMSSMANTLRLSYVHALACVPATNPDGTAVYINPNSNATATVMDGVSALLLHNKHRNTNYDREVITSNRFDFQICKGLNLIAEHAYSFRYREYRNRSTNVPYSEKAGEVQWLTTEKNQDYYQEQHYRVQNHNVNVFATYDASFNHSHNLKFMVGSQYESYGNNNMKARQLDLKSDELDAFNLATGEITVLEGSIKESATLGFFGRLNYDYQGRYLVELSGRTDGSSRFARGHRWVFVPSGSLGWRISEEEFWKPLKNVWDNCKVRLSVGSLGNQNVDDYYTYIESIDTSGTINYTFDGESKANIAVEDAPKASDLTWETATTYDLGIDLGFFGNRLNITADVYMRDTKNMLCDGMQLPSVYGAQVPRQNIADMRTRGWELSVAWQDRLAVAGKPLNYSISAGVSDYTTKVTRYNNPSKLLSKYYVGQTLGELWGFSVGGFFVSDEEAANYPVDQSYLNQQIITSVGERGLRAGDVKYLDLDGDNEISIGSNTVDNPGDQRIIGNTLPRYAYNFKLGASWNGVDFSAFFQGIGHQDWYPAGNAISFWGPYSRPYCSFIPTQFMDEVWTETNTGAYFPRARGYEALQTNYSLGSPNDRYLQNIAYFRLKNLTIGYTIPVLPRFIKDLRVYFSGENLFYFSPLKKHSKYVDPEQATSSDTRYENTGVAYNFSKTFSFGVSITL</sequence>
<comment type="caution">
    <text evidence="12">The sequence shown here is derived from an EMBL/GenBank/DDBJ whole genome shotgun (WGS) entry which is preliminary data.</text>
</comment>
<keyword evidence="4 8" id="KW-0812">Transmembrane</keyword>